<dbReference type="PATRIC" id="fig|106592.7.peg.3835"/>
<comment type="caution">
    <text evidence="1">The sequence shown here is derived from an EMBL/GenBank/DDBJ whole genome shotgun (WGS) entry which is preliminary data.</text>
</comment>
<evidence type="ECO:0000313" key="2">
    <source>
        <dbReference type="Proteomes" id="UP000037425"/>
    </source>
</evidence>
<evidence type="ECO:0000313" key="1">
    <source>
        <dbReference type="EMBL" id="KOF14992.1"/>
    </source>
</evidence>
<gene>
    <name evidence="1" type="ORF">AC244_25395</name>
</gene>
<sequence length="64" mass="7083">MSSDRPKKNIKDAPDLVQYYRPVAIRSVVAAQAMIPRLRNQTALELSPTAVAALRLGFRSVSED</sequence>
<dbReference type="Proteomes" id="UP000037425">
    <property type="component" value="Unassembled WGS sequence"/>
</dbReference>
<dbReference type="AlphaFoldDB" id="A0A0L8BK06"/>
<reference evidence="2" key="1">
    <citation type="submission" date="2015-07" db="EMBL/GenBank/DDBJ databases">
        <title>Whole genome sequence of an Ensifer adhaerens strain isolated from a cave pool in the Wind Cave National Park.</title>
        <authorList>
            <person name="Eng W.W.H."/>
            <person name="Gan H.M."/>
            <person name="Barton H.A."/>
            <person name="Savka M.A."/>
        </authorList>
    </citation>
    <scope>NUCLEOTIDE SEQUENCE [LARGE SCALE GENOMIC DNA]</scope>
    <source>
        <strain evidence="2">SD006</strain>
    </source>
</reference>
<accession>A0A0L8BK06</accession>
<proteinExistence type="predicted"/>
<dbReference type="EMBL" id="LGAP01000023">
    <property type="protein sequence ID" value="KOF14992.1"/>
    <property type="molecule type" value="Genomic_DNA"/>
</dbReference>
<name>A0A0L8BK06_ENSAD</name>
<organism evidence="1 2">
    <name type="scientific">Ensifer adhaerens</name>
    <name type="common">Sinorhizobium morelense</name>
    <dbReference type="NCBI Taxonomy" id="106592"/>
    <lineage>
        <taxon>Bacteria</taxon>
        <taxon>Pseudomonadati</taxon>
        <taxon>Pseudomonadota</taxon>
        <taxon>Alphaproteobacteria</taxon>
        <taxon>Hyphomicrobiales</taxon>
        <taxon>Rhizobiaceae</taxon>
        <taxon>Sinorhizobium/Ensifer group</taxon>
        <taxon>Ensifer</taxon>
    </lineage>
</organism>
<protein>
    <submittedName>
        <fullName evidence="1">Uncharacterized protein</fullName>
    </submittedName>
</protein>